<organism evidence="1 2">
    <name type="scientific">Aliiroseovarius sediminilitoris</name>
    <dbReference type="NCBI Taxonomy" id="1173584"/>
    <lineage>
        <taxon>Bacteria</taxon>
        <taxon>Pseudomonadati</taxon>
        <taxon>Pseudomonadota</taxon>
        <taxon>Alphaproteobacteria</taxon>
        <taxon>Rhodobacterales</taxon>
        <taxon>Paracoccaceae</taxon>
        <taxon>Aliiroseovarius</taxon>
    </lineage>
</organism>
<protein>
    <submittedName>
        <fullName evidence="1">Uncharacterized protein</fullName>
    </submittedName>
</protein>
<dbReference type="STRING" id="1173584.SAMN05444851_2998"/>
<accession>A0A1I0QWJ1</accession>
<dbReference type="AlphaFoldDB" id="A0A1I0QWJ1"/>
<dbReference type="EMBL" id="FOJB01000001">
    <property type="protein sequence ID" value="SEW31672.1"/>
    <property type="molecule type" value="Genomic_DNA"/>
</dbReference>
<gene>
    <name evidence="1" type="ORF">SAMN05444851_2998</name>
</gene>
<name>A0A1I0QWJ1_9RHOB</name>
<evidence type="ECO:0000313" key="1">
    <source>
        <dbReference type="EMBL" id="SEW31672.1"/>
    </source>
</evidence>
<proteinExistence type="predicted"/>
<sequence>MHVDVMPGLCCLGWGEVMVEKSMSCGTAAWRVGLALSMFLGLTGCLGGGETGPNLSESPIFSAERATPREDLVRSKAVMGGAVTIAAPKGFCIDTSAHQDTEAGAFLPIGACAALTKNPADPKPGKPAFLTATVLPMPIQASALPDEPEARLREARGFVQSDAGRAALSRVGKSETVTLLDVKSASGVLYVRVRDTSDGLPPALSNTTWRAFLEVNGRLVTASATAFADQPLGPGKGYELLREFVARIRKANKRSNGAGGVKGWLGGLRN</sequence>
<evidence type="ECO:0000313" key="2">
    <source>
        <dbReference type="Proteomes" id="UP000199650"/>
    </source>
</evidence>
<reference evidence="1 2" key="1">
    <citation type="submission" date="2016-10" db="EMBL/GenBank/DDBJ databases">
        <authorList>
            <person name="de Groot N.N."/>
        </authorList>
    </citation>
    <scope>NUCLEOTIDE SEQUENCE [LARGE SCALE GENOMIC DNA]</scope>
    <source>
        <strain evidence="1 2">DSM 29439</strain>
    </source>
</reference>
<dbReference type="Proteomes" id="UP000199650">
    <property type="component" value="Unassembled WGS sequence"/>
</dbReference>
<keyword evidence="2" id="KW-1185">Reference proteome</keyword>